<keyword evidence="2" id="KW-1185">Reference proteome</keyword>
<dbReference type="OrthoDB" id="2440457at2759"/>
<protein>
    <submittedName>
        <fullName evidence="1">5205_t:CDS:1</fullName>
    </submittedName>
</protein>
<organism evidence="1 2">
    <name type="scientific">Dentiscutata erythropus</name>
    <dbReference type="NCBI Taxonomy" id="1348616"/>
    <lineage>
        <taxon>Eukaryota</taxon>
        <taxon>Fungi</taxon>
        <taxon>Fungi incertae sedis</taxon>
        <taxon>Mucoromycota</taxon>
        <taxon>Glomeromycotina</taxon>
        <taxon>Glomeromycetes</taxon>
        <taxon>Diversisporales</taxon>
        <taxon>Gigasporaceae</taxon>
        <taxon>Dentiscutata</taxon>
    </lineage>
</organism>
<name>A0A9N9D1K7_9GLOM</name>
<dbReference type="Proteomes" id="UP000789405">
    <property type="component" value="Unassembled WGS sequence"/>
</dbReference>
<evidence type="ECO:0000313" key="1">
    <source>
        <dbReference type="EMBL" id="CAG8619913.1"/>
    </source>
</evidence>
<evidence type="ECO:0000313" key="2">
    <source>
        <dbReference type="Proteomes" id="UP000789405"/>
    </source>
</evidence>
<dbReference type="AlphaFoldDB" id="A0A9N9D1K7"/>
<accession>A0A9N9D1K7</accession>
<sequence length="90" mass="10489">MHVFNIDDYHSIHSYKKSDITSLTNVYHMAMCIAKRIKNSIPIPAIFNDISFFNPLNIDASLINKYLLRKYNGNFDIKLLTIHIYNDAIL</sequence>
<gene>
    <name evidence="1" type="ORF">DERYTH_LOCUS8584</name>
</gene>
<proteinExistence type="predicted"/>
<reference evidence="1" key="1">
    <citation type="submission" date="2021-06" db="EMBL/GenBank/DDBJ databases">
        <authorList>
            <person name="Kallberg Y."/>
            <person name="Tangrot J."/>
            <person name="Rosling A."/>
        </authorList>
    </citation>
    <scope>NUCLEOTIDE SEQUENCE</scope>
    <source>
        <strain evidence="1">MA453B</strain>
    </source>
</reference>
<comment type="caution">
    <text evidence="1">The sequence shown here is derived from an EMBL/GenBank/DDBJ whole genome shotgun (WGS) entry which is preliminary data.</text>
</comment>
<dbReference type="EMBL" id="CAJVPY010004451">
    <property type="protein sequence ID" value="CAG8619913.1"/>
    <property type="molecule type" value="Genomic_DNA"/>
</dbReference>